<dbReference type="PANTHER" id="PTHR12558">
    <property type="entry name" value="CELL DIVISION CYCLE 16,23,27"/>
    <property type="match status" value="1"/>
</dbReference>
<dbReference type="SUPFAM" id="SSF46894">
    <property type="entry name" value="C-terminal effector domain of the bipartite response regulators"/>
    <property type="match status" value="1"/>
</dbReference>
<dbReference type="OrthoDB" id="9807521at2"/>
<evidence type="ECO:0000313" key="5">
    <source>
        <dbReference type="EMBL" id="TFV50657.1"/>
    </source>
</evidence>
<dbReference type="InterPro" id="IPR016032">
    <property type="entry name" value="Sig_transdc_resp-reg_C-effctor"/>
</dbReference>
<keyword evidence="1 3" id="KW-0238">DNA-binding</keyword>
<dbReference type="GO" id="GO:0000160">
    <property type="term" value="P:phosphorelay signal transduction system"/>
    <property type="evidence" value="ECO:0007669"/>
    <property type="project" value="InterPro"/>
</dbReference>
<feature type="repeat" description="TPR" evidence="2">
    <location>
        <begin position="345"/>
        <end position="378"/>
    </location>
</feature>
<keyword evidence="2" id="KW-0802">TPR repeat</keyword>
<organism evidence="5 6">
    <name type="scientific">Bradyrhizobium niftali</name>
    <dbReference type="NCBI Taxonomy" id="2560055"/>
    <lineage>
        <taxon>Bacteria</taxon>
        <taxon>Pseudomonadati</taxon>
        <taxon>Pseudomonadota</taxon>
        <taxon>Alphaproteobacteria</taxon>
        <taxon>Hyphomicrobiales</taxon>
        <taxon>Nitrobacteraceae</taxon>
        <taxon>Bradyrhizobium</taxon>
    </lineage>
</organism>
<dbReference type="InterPro" id="IPR036388">
    <property type="entry name" value="WH-like_DNA-bd_sf"/>
</dbReference>
<dbReference type="InterPro" id="IPR019734">
    <property type="entry name" value="TPR_rpt"/>
</dbReference>
<dbReference type="Gene3D" id="1.10.10.10">
    <property type="entry name" value="Winged helix-like DNA-binding domain superfamily/Winged helix DNA-binding domain"/>
    <property type="match status" value="1"/>
</dbReference>
<dbReference type="EMBL" id="SPQT01000001">
    <property type="protein sequence ID" value="TFV50657.1"/>
    <property type="molecule type" value="Genomic_DNA"/>
</dbReference>
<dbReference type="PANTHER" id="PTHR12558:SF33">
    <property type="entry name" value="BLL7664 PROTEIN"/>
    <property type="match status" value="1"/>
</dbReference>
<dbReference type="SMART" id="SM00862">
    <property type="entry name" value="Trans_reg_C"/>
    <property type="match status" value="1"/>
</dbReference>
<dbReference type="CDD" id="cd00383">
    <property type="entry name" value="trans_reg_C"/>
    <property type="match status" value="1"/>
</dbReference>
<dbReference type="Gene3D" id="1.25.40.10">
    <property type="entry name" value="Tetratricopeptide repeat domain"/>
    <property type="match status" value="1"/>
</dbReference>
<evidence type="ECO:0000256" key="2">
    <source>
        <dbReference type="PROSITE-ProRule" id="PRU00339"/>
    </source>
</evidence>
<dbReference type="InterPro" id="IPR011990">
    <property type="entry name" value="TPR-like_helical_dom_sf"/>
</dbReference>
<evidence type="ECO:0000256" key="1">
    <source>
        <dbReference type="ARBA" id="ARBA00023125"/>
    </source>
</evidence>
<sequence>MATIYEFGPFRLETDADTLFRGAEPVALGGRAVALLRLFLEKAGKPVAKDALMEAAWPGLAIEESNLTVQIAALRRTFAAVEGGSTWIETLPRRGYRYVGPPAATLPDDSRQTWLPSASSDKPSIAVLPFANLSGDSAQDYFSDGITEDVIAELSRFRSLFVVARHSSFAYRASSSDIREVGRQLGVRYVVEGSARRIGKRVRVTVKLLDAASGFTLWTERYDREIEDIFAIQDEIVGKIVAALPGRLEDAGREIARGKPTPNITAYDLVLLGNEKWRQLTVRSMDEAEGYFRKAAGLDPAYARARANIAWTIVCAAFLESPAAPPLEDGRREIEIALDLDENDAWSHGVFAQLLFLQNRDHEAETHFKRALALNPNDADVAAAFANILVYWGRWQDALAWIKSAKRLNPFPPNIYHWYHALALYSAREYEQAIQVLREARSSDRWSHALLAACYAQTDRLTEANFEARAFIRERCLELSENGGAPPRNTLDLARTRANRYRDPVDRDHFLDGLRKAGLEDNSPTPPSPRPA</sequence>
<comment type="caution">
    <text evidence="5">The sequence shown here is derived from an EMBL/GenBank/DDBJ whole genome shotgun (WGS) entry which is preliminary data.</text>
</comment>
<evidence type="ECO:0000259" key="4">
    <source>
        <dbReference type="PROSITE" id="PS51755"/>
    </source>
</evidence>
<feature type="domain" description="OmpR/PhoB-type" evidence="4">
    <location>
        <begin position="2"/>
        <end position="100"/>
    </location>
</feature>
<accession>A0A4Y9M6K1</accession>
<reference evidence="5 6" key="1">
    <citation type="submission" date="2019-03" db="EMBL/GenBank/DDBJ databases">
        <title>Bradyrhizobium diversity isolated from nodules of Chamaecrista fasciculata.</title>
        <authorList>
            <person name="Klepa M.S."/>
            <person name="Urquiaga M.O."/>
            <person name="Hungria M."/>
            <person name="Delamuta J.R."/>
        </authorList>
    </citation>
    <scope>NUCLEOTIDE SEQUENCE [LARGE SCALE GENOMIC DNA]</scope>
    <source>
        <strain evidence="5 6">CNPSo 3448</strain>
    </source>
</reference>
<feature type="DNA-binding region" description="OmpR/PhoB-type" evidence="3">
    <location>
        <begin position="2"/>
        <end position="100"/>
    </location>
</feature>
<dbReference type="PROSITE" id="PS50005">
    <property type="entry name" value="TPR"/>
    <property type="match status" value="1"/>
</dbReference>
<dbReference type="AlphaFoldDB" id="A0A4Y9M6K1"/>
<gene>
    <name evidence="5" type="ORF">E4K65_00695</name>
</gene>
<dbReference type="SUPFAM" id="SSF48452">
    <property type="entry name" value="TPR-like"/>
    <property type="match status" value="1"/>
</dbReference>
<dbReference type="GO" id="GO:0003677">
    <property type="term" value="F:DNA binding"/>
    <property type="evidence" value="ECO:0007669"/>
    <property type="project" value="UniProtKB-UniRule"/>
</dbReference>
<evidence type="ECO:0000256" key="3">
    <source>
        <dbReference type="PROSITE-ProRule" id="PRU01091"/>
    </source>
</evidence>
<dbReference type="Pfam" id="PF00486">
    <property type="entry name" value="Trans_reg_C"/>
    <property type="match status" value="1"/>
</dbReference>
<dbReference type="GO" id="GO:0006355">
    <property type="term" value="P:regulation of DNA-templated transcription"/>
    <property type="evidence" value="ECO:0007669"/>
    <property type="project" value="InterPro"/>
</dbReference>
<evidence type="ECO:0000313" key="6">
    <source>
        <dbReference type="Proteomes" id="UP000297966"/>
    </source>
</evidence>
<dbReference type="Proteomes" id="UP000297966">
    <property type="component" value="Unassembled WGS sequence"/>
</dbReference>
<dbReference type="PROSITE" id="PS51755">
    <property type="entry name" value="OMPR_PHOB"/>
    <property type="match status" value="1"/>
</dbReference>
<dbReference type="SMART" id="SM00028">
    <property type="entry name" value="TPR"/>
    <property type="match status" value="2"/>
</dbReference>
<proteinExistence type="predicted"/>
<keyword evidence="6" id="KW-1185">Reference proteome</keyword>
<dbReference type="InterPro" id="IPR001867">
    <property type="entry name" value="OmpR/PhoB-type_DNA-bd"/>
</dbReference>
<dbReference type="Gene3D" id="3.40.50.10070">
    <property type="entry name" value="TolB, N-terminal domain"/>
    <property type="match status" value="1"/>
</dbReference>
<name>A0A4Y9M6K1_9BRAD</name>
<dbReference type="RefSeq" id="WP_135172464.1">
    <property type="nucleotide sequence ID" value="NZ_SPQT01000001.1"/>
</dbReference>
<protein>
    <recommendedName>
        <fullName evidence="4">OmpR/PhoB-type domain-containing protein</fullName>
    </recommendedName>
</protein>